<proteinExistence type="predicted"/>
<dbReference type="GO" id="GO:0005737">
    <property type="term" value="C:cytoplasm"/>
    <property type="evidence" value="ECO:0007669"/>
    <property type="project" value="TreeGrafter"/>
</dbReference>
<protein>
    <submittedName>
        <fullName evidence="2">GNAT family N-acetyltransferase</fullName>
    </submittedName>
</protein>
<dbReference type="GO" id="GO:1990189">
    <property type="term" value="F:protein N-terminal-serine acetyltransferase activity"/>
    <property type="evidence" value="ECO:0007669"/>
    <property type="project" value="TreeGrafter"/>
</dbReference>
<dbReference type="EMBL" id="JANAFB010000008">
    <property type="protein sequence ID" value="MCP3425352.1"/>
    <property type="molecule type" value="Genomic_DNA"/>
</dbReference>
<organism evidence="2 3">
    <name type="scientific">Rothia santali</name>
    <dbReference type="NCBI Taxonomy" id="2949643"/>
    <lineage>
        <taxon>Bacteria</taxon>
        <taxon>Bacillati</taxon>
        <taxon>Actinomycetota</taxon>
        <taxon>Actinomycetes</taxon>
        <taxon>Micrococcales</taxon>
        <taxon>Micrococcaceae</taxon>
        <taxon>Rothia</taxon>
    </lineage>
</organism>
<dbReference type="CDD" id="cd04301">
    <property type="entry name" value="NAT_SF"/>
    <property type="match status" value="1"/>
</dbReference>
<evidence type="ECO:0000313" key="3">
    <source>
        <dbReference type="Proteomes" id="UP001139502"/>
    </source>
</evidence>
<reference evidence="2" key="1">
    <citation type="submission" date="2022-06" db="EMBL/GenBank/DDBJ databases">
        <title>Rothia sp. isolated from sandalwood seedling.</title>
        <authorList>
            <person name="Tuikhar N."/>
            <person name="Kirdat K."/>
            <person name="Thorat V."/>
            <person name="Swetha P."/>
            <person name="Padma S."/>
            <person name="Sundararaj R."/>
            <person name="Yadav A."/>
        </authorList>
    </citation>
    <scope>NUCLEOTIDE SEQUENCE</scope>
    <source>
        <strain evidence="2">AR01</strain>
    </source>
</reference>
<dbReference type="Pfam" id="PF13302">
    <property type="entry name" value="Acetyltransf_3"/>
    <property type="match status" value="1"/>
</dbReference>
<name>A0A9X2HCS9_9MICC</name>
<comment type="caution">
    <text evidence="2">The sequence shown here is derived from an EMBL/GenBank/DDBJ whole genome shotgun (WGS) entry which is preliminary data.</text>
</comment>
<feature type="domain" description="N-acetyltransferase" evidence="1">
    <location>
        <begin position="13"/>
        <end position="172"/>
    </location>
</feature>
<accession>A0A9X2HCS9</accession>
<sequence length="181" mass="20551">MSTPFAPIRTRRLVLRPHVASDAGWMQRVYSRDDVARYLLDEPWTPETARAKNDERIRRTGLDGPEGALNLMLEHEGRPVGTVSLWLTDRESRLAEAGWVLDPDHGGRGLATEAVAAVVELAFERYGVHRLVARMDARNAASARLARRVGMWQEAHLRQDWWNRGEWTDTLVFGLLEGDRG</sequence>
<dbReference type="Proteomes" id="UP001139502">
    <property type="component" value="Unassembled WGS sequence"/>
</dbReference>
<gene>
    <name evidence="2" type="ORF">NBM05_04790</name>
</gene>
<dbReference type="AlphaFoldDB" id="A0A9X2HCS9"/>
<dbReference type="PROSITE" id="PS51186">
    <property type="entry name" value="GNAT"/>
    <property type="match status" value="1"/>
</dbReference>
<dbReference type="PANTHER" id="PTHR43441">
    <property type="entry name" value="RIBOSOMAL-PROTEIN-SERINE ACETYLTRANSFERASE"/>
    <property type="match status" value="1"/>
</dbReference>
<dbReference type="Gene3D" id="3.40.630.30">
    <property type="match status" value="1"/>
</dbReference>
<keyword evidence="3" id="KW-1185">Reference proteome</keyword>
<evidence type="ECO:0000259" key="1">
    <source>
        <dbReference type="PROSITE" id="PS51186"/>
    </source>
</evidence>
<dbReference type="RefSeq" id="WP_254165505.1">
    <property type="nucleotide sequence ID" value="NZ_JANAFB010000008.1"/>
</dbReference>
<dbReference type="InterPro" id="IPR000182">
    <property type="entry name" value="GNAT_dom"/>
</dbReference>
<evidence type="ECO:0000313" key="2">
    <source>
        <dbReference type="EMBL" id="MCP3425352.1"/>
    </source>
</evidence>
<dbReference type="PANTHER" id="PTHR43441:SF11">
    <property type="entry name" value="RIBOSOMAL-PROTEIN-SERINE ACETYLTRANSFERASE"/>
    <property type="match status" value="1"/>
</dbReference>
<dbReference type="InterPro" id="IPR051908">
    <property type="entry name" value="Ribosomal_N-acetyltransferase"/>
</dbReference>
<dbReference type="InterPro" id="IPR016181">
    <property type="entry name" value="Acyl_CoA_acyltransferase"/>
</dbReference>
<dbReference type="GO" id="GO:0008999">
    <property type="term" value="F:protein-N-terminal-alanine acetyltransferase activity"/>
    <property type="evidence" value="ECO:0007669"/>
    <property type="project" value="TreeGrafter"/>
</dbReference>
<dbReference type="SUPFAM" id="SSF55729">
    <property type="entry name" value="Acyl-CoA N-acyltransferases (Nat)"/>
    <property type="match status" value="1"/>
</dbReference>